<dbReference type="EMBL" id="JAAMPU010000088">
    <property type="protein sequence ID" value="NMH26515.1"/>
    <property type="molecule type" value="Genomic_DNA"/>
</dbReference>
<evidence type="ECO:0000313" key="1">
    <source>
        <dbReference type="EMBL" id="NMH26515.1"/>
    </source>
</evidence>
<evidence type="ECO:0008006" key="3">
    <source>
        <dbReference type="Google" id="ProtNLM"/>
    </source>
</evidence>
<proteinExistence type="predicted"/>
<organism evidence="1 2">
    <name type="scientific">Flavobacterium silvaticum</name>
    <dbReference type="NCBI Taxonomy" id="1852020"/>
    <lineage>
        <taxon>Bacteria</taxon>
        <taxon>Pseudomonadati</taxon>
        <taxon>Bacteroidota</taxon>
        <taxon>Flavobacteriia</taxon>
        <taxon>Flavobacteriales</taxon>
        <taxon>Flavobacteriaceae</taxon>
        <taxon>Flavobacterium</taxon>
    </lineage>
</organism>
<protein>
    <recommendedName>
        <fullName evidence="3">DUF2281 domain-containing protein</fullName>
    </recommendedName>
</protein>
<reference evidence="1" key="1">
    <citation type="submission" date="2020-02" db="EMBL/GenBank/DDBJ databases">
        <title>Flavobacterium sp. genome.</title>
        <authorList>
            <person name="Jung H.S."/>
            <person name="Baek J.H."/>
            <person name="Jeon C.O."/>
        </authorList>
    </citation>
    <scope>NUCLEOTIDE SEQUENCE</scope>
    <source>
        <strain evidence="1">SE-s28</strain>
    </source>
</reference>
<accession>A0A972FJT7</accession>
<sequence>MTRIQIKNEISKVLDQVPENLLIDILDFLKEVNSDNSVETNLTSNFRKILSEDNELLQKLAQ</sequence>
<dbReference type="RefSeq" id="WP_169525403.1">
    <property type="nucleotide sequence ID" value="NZ_JAAMPU010000088.1"/>
</dbReference>
<name>A0A972FJT7_9FLAO</name>
<gene>
    <name evidence="1" type="ORF">G6047_00590</name>
</gene>
<dbReference type="Proteomes" id="UP000712080">
    <property type="component" value="Unassembled WGS sequence"/>
</dbReference>
<dbReference type="AlphaFoldDB" id="A0A972FJT7"/>
<keyword evidence="2" id="KW-1185">Reference proteome</keyword>
<comment type="caution">
    <text evidence="1">The sequence shown here is derived from an EMBL/GenBank/DDBJ whole genome shotgun (WGS) entry which is preliminary data.</text>
</comment>
<evidence type="ECO:0000313" key="2">
    <source>
        <dbReference type="Proteomes" id="UP000712080"/>
    </source>
</evidence>